<dbReference type="InterPro" id="IPR011444">
    <property type="entry name" value="DUF1549"/>
</dbReference>
<dbReference type="Proteomes" id="UP000320496">
    <property type="component" value="Chromosome"/>
</dbReference>
<keyword evidence="1" id="KW-0732">Signal</keyword>
<gene>
    <name evidence="3" type="ORF">Mal4_27330</name>
</gene>
<evidence type="ECO:0000313" key="3">
    <source>
        <dbReference type="EMBL" id="QDU38406.1"/>
    </source>
</evidence>
<feature type="chain" id="PRO_5022225686" evidence="1">
    <location>
        <begin position="34"/>
        <end position="827"/>
    </location>
</feature>
<dbReference type="PANTHER" id="PTHR35889:SF3">
    <property type="entry name" value="F-BOX DOMAIN-CONTAINING PROTEIN"/>
    <property type="match status" value="1"/>
</dbReference>
<proteinExistence type="predicted"/>
<feature type="signal peptide" evidence="1">
    <location>
        <begin position="1"/>
        <end position="33"/>
    </location>
</feature>
<reference evidence="3 4" key="1">
    <citation type="submission" date="2019-02" db="EMBL/GenBank/DDBJ databases">
        <title>Deep-cultivation of Planctomycetes and their phenomic and genomic characterization uncovers novel biology.</title>
        <authorList>
            <person name="Wiegand S."/>
            <person name="Jogler M."/>
            <person name="Boedeker C."/>
            <person name="Pinto D."/>
            <person name="Vollmers J."/>
            <person name="Rivas-Marin E."/>
            <person name="Kohn T."/>
            <person name="Peeters S.H."/>
            <person name="Heuer A."/>
            <person name="Rast P."/>
            <person name="Oberbeckmann S."/>
            <person name="Bunk B."/>
            <person name="Jeske O."/>
            <person name="Meyerdierks A."/>
            <person name="Storesund J.E."/>
            <person name="Kallscheuer N."/>
            <person name="Luecker S."/>
            <person name="Lage O.M."/>
            <person name="Pohl T."/>
            <person name="Merkel B.J."/>
            <person name="Hornburger P."/>
            <person name="Mueller R.-W."/>
            <person name="Bruemmer F."/>
            <person name="Labrenz M."/>
            <person name="Spormann A.M."/>
            <person name="Op den Camp H."/>
            <person name="Overmann J."/>
            <person name="Amann R."/>
            <person name="Jetten M.S.M."/>
            <person name="Mascher T."/>
            <person name="Medema M.H."/>
            <person name="Devos D.P."/>
            <person name="Kaster A.-K."/>
            <person name="Ovreas L."/>
            <person name="Rohde M."/>
            <person name="Galperin M.Y."/>
            <person name="Jogler C."/>
        </authorList>
    </citation>
    <scope>NUCLEOTIDE SEQUENCE [LARGE SCALE GENOMIC DNA]</scope>
    <source>
        <strain evidence="3 4">Mal4</strain>
    </source>
</reference>
<name>A0A517Z7E6_9PLAN</name>
<dbReference type="PANTHER" id="PTHR35889">
    <property type="entry name" value="CYCLOINULO-OLIGOSACCHARIDE FRUCTANOTRANSFERASE-RELATED"/>
    <property type="match status" value="1"/>
</dbReference>
<dbReference type="SUPFAM" id="SSF49373">
    <property type="entry name" value="Invasin/intimin cell-adhesion fragments"/>
    <property type="match status" value="1"/>
</dbReference>
<dbReference type="InterPro" id="IPR003343">
    <property type="entry name" value="Big_2"/>
</dbReference>
<evidence type="ECO:0000259" key="2">
    <source>
        <dbReference type="SMART" id="SM00635"/>
    </source>
</evidence>
<evidence type="ECO:0000313" key="4">
    <source>
        <dbReference type="Proteomes" id="UP000320496"/>
    </source>
</evidence>
<dbReference type="KEGG" id="mri:Mal4_27330"/>
<dbReference type="Pfam" id="PF02368">
    <property type="entry name" value="Big_2"/>
    <property type="match status" value="1"/>
</dbReference>
<dbReference type="Pfam" id="PF07583">
    <property type="entry name" value="PSCyt2"/>
    <property type="match status" value="1"/>
</dbReference>
<feature type="domain" description="BIG2" evidence="2">
    <location>
        <begin position="236"/>
        <end position="318"/>
    </location>
</feature>
<evidence type="ECO:0000256" key="1">
    <source>
        <dbReference type="SAM" id="SignalP"/>
    </source>
</evidence>
<protein>
    <submittedName>
        <fullName evidence="3">Bacterial Ig-like domain (Group 2)</fullName>
    </submittedName>
</protein>
<dbReference type="OrthoDB" id="289126at2"/>
<sequence length="827" mass="91544" precursor="true">MIPTRSPFCGWFQLSAALLLTAIGFASSASARADDTAGLSVWPAESLTLTASSPRQQLIVMRSDAGEQEDRTRAVQYVSSDPAIATVDEQGVVRGVGNGQATIRISGEAGAAKNIAVTVQSIDTIPPVDFERDVQPVLTRLGCNSGPCHGKQRGQNGFQLSLLGFDSEFDHAALTREARSRRVFFAVPEQSLVLTKPIGAVPHGGGVRMKRGDEAYEMLLRWIRSGAPRSVPETPELVSVSVFPTERILANGESQQLAVTATYSDGSSRDVTALATYQSNEAPICAVDETGLMTAGQVTGEVAVMARYMGHFALVNASVPLPGDVPAEYYAGLPRENYIDEHVWEALKRLKLKASPAAPDATFMRRAYIDIIGRLPTADEARAFLSDESENRRERLVDQLLAHPEYAELWANKWADLLRPNPYRVGIKATLNYDAWIRDSFRKNRPWDEIVRELLTAEGSTFRDGNVTLFRDRRSPDELTTIVSQLFLGIRLECAKCHHHPFEVYGQEDFYSFAAYFAKVGRKGTGLSPPISGSEEFVFAGKGGSVKHPLTDEVLEPKPLFGEAPEVGDDPRESLAAWITSKENPYFAQTMANRIWMDLMGRGLVEPVDDLRATNPASNGPLIEALGRDFAENGFDIKHLIRRIATSHVYSMSAEPNERNLVDTRYFARRYRQRLRAEVLLDSVDRITGVPESFSAMPPDGRAKELWTHRIGSLFLDAFGRPDPNQDPPCERTGESTVVQTLHMMNAENLFRKVTSDSGRAAKLAASEKTPAEIVEELYLSIYSRYPTEEELNIGIGLYDNESADRRAVTEDLMWALMNTPEFLFKS</sequence>
<dbReference type="InterPro" id="IPR008964">
    <property type="entry name" value="Invasin/intimin_cell_adhesion"/>
</dbReference>
<dbReference type="EMBL" id="CP036275">
    <property type="protein sequence ID" value="QDU38406.1"/>
    <property type="molecule type" value="Genomic_DNA"/>
</dbReference>
<dbReference type="Pfam" id="PF07587">
    <property type="entry name" value="PSD1"/>
    <property type="match status" value="1"/>
</dbReference>
<keyword evidence="4" id="KW-1185">Reference proteome</keyword>
<dbReference type="SMART" id="SM00635">
    <property type="entry name" value="BID_2"/>
    <property type="match status" value="2"/>
</dbReference>
<dbReference type="Gene3D" id="2.60.40.1080">
    <property type="match status" value="2"/>
</dbReference>
<accession>A0A517Z7E6</accession>
<dbReference type="AlphaFoldDB" id="A0A517Z7E6"/>
<dbReference type="RefSeq" id="WP_145369692.1">
    <property type="nucleotide sequence ID" value="NZ_CP036275.1"/>
</dbReference>
<feature type="domain" description="BIG2" evidence="2">
    <location>
        <begin position="35"/>
        <end position="117"/>
    </location>
</feature>
<dbReference type="InterPro" id="IPR022655">
    <property type="entry name" value="DUF1553"/>
</dbReference>
<organism evidence="3 4">
    <name type="scientific">Maioricimonas rarisocia</name>
    <dbReference type="NCBI Taxonomy" id="2528026"/>
    <lineage>
        <taxon>Bacteria</taxon>
        <taxon>Pseudomonadati</taxon>
        <taxon>Planctomycetota</taxon>
        <taxon>Planctomycetia</taxon>
        <taxon>Planctomycetales</taxon>
        <taxon>Planctomycetaceae</taxon>
        <taxon>Maioricimonas</taxon>
    </lineage>
</organism>